<evidence type="ECO:0000256" key="5">
    <source>
        <dbReference type="ARBA" id="ARBA00023237"/>
    </source>
</evidence>
<gene>
    <name evidence="9" type="ORF">SAMN05444362_101320</name>
</gene>
<evidence type="ECO:0000256" key="6">
    <source>
        <dbReference type="SAM" id="SignalP"/>
    </source>
</evidence>
<evidence type="ECO:0000313" key="10">
    <source>
        <dbReference type="Proteomes" id="UP000184480"/>
    </source>
</evidence>
<comment type="similarity">
    <text evidence="2">Belongs to the SusD family.</text>
</comment>
<proteinExistence type="inferred from homology"/>
<accession>A0A1M4TFZ4</accession>
<dbReference type="InterPro" id="IPR033985">
    <property type="entry name" value="SusD-like_N"/>
</dbReference>
<evidence type="ECO:0000256" key="4">
    <source>
        <dbReference type="ARBA" id="ARBA00023136"/>
    </source>
</evidence>
<keyword evidence="4" id="KW-0472">Membrane</keyword>
<evidence type="ECO:0000256" key="3">
    <source>
        <dbReference type="ARBA" id="ARBA00022729"/>
    </source>
</evidence>
<evidence type="ECO:0000259" key="8">
    <source>
        <dbReference type="Pfam" id="PF14322"/>
    </source>
</evidence>
<dbReference type="InterPro" id="IPR011990">
    <property type="entry name" value="TPR-like_helical_dom_sf"/>
</dbReference>
<dbReference type="EMBL" id="FQUC01000001">
    <property type="protein sequence ID" value="SHE43432.1"/>
    <property type="molecule type" value="Genomic_DNA"/>
</dbReference>
<keyword evidence="3 6" id="KW-0732">Signal</keyword>
<dbReference type="Gene3D" id="1.25.40.390">
    <property type="match status" value="1"/>
</dbReference>
<evidence type="ECO:0000259" key="7">
    <source>
        <dbReference type="Pfam" id="PF07980"/>
    </source>
</evidence>
<organism evidence="9 10">
    <name type="scientific">Dysgonomonas macrotermitis</name>
    <dbReference type="NCBI Taxonomy" id="1346286"/>
    <lineage>
        <taxon>Bacteria</taxon>
        <taxon>Pseudomonadati</taxon>
        <taxon>Bacteroidota</taxon>
        <taxon>Bacteroidia</taxon>
        <taxon>Bacteroidales</taxon>
        <taxon>Dysgonomonadaceae</taxon>
        <taxon>Dysgonomonas</taxon>
    </lineage>
</organism>
<reference evidence="10" key="1">
    <citation type="submission" date="2016-11" db="EMBL/GenBank/DDBJ databases">
        <authorList>
            <person name="Varghese N."/>
            <person name="Submissions S."/>
        </authorList>
    </citation>
    <scope>NUCLEOTIDE SEQUENCE [LARGE SCALE GENOMIC DNA]</scope>
    <source>
        <strain evidence="10">DSM 27370</strain>
    </source>
</reference>
<sequence>MKKNLFLQVVLPALVSIALLSCSDDNNESGGENGGGSSSSVTTRSEAEALANAVYGPLQTLSSSYTFLLESATETTISFEEVDDSKDGPQVSIFETTPSNWYAIKVFNRLYKSIGAANLAIEEISAANVSTSLTEADKNLFVARARFIRGYNYFQLVQLFGEVPLVLASNSTERSRASIDDVYTQVVTDLTEAYSGLPASDSNKSNPSQGAVNTILAKVYLTWGQNPITSDEISAISGTTDPSKPTVDTDKLQKAVEYANKVIDSGNYQLLADYNGIWGVSNENNAEVIFSIHHDGDGIDAQGNHQTHCGFTWPKSARTDPHISYADITLENRIPGDYDTRKLFSYATRVEYTDGVVDTLTWPVSIVRPGKWIHRINDGTYRAVDEQPNNIDHIDFRYAEVLLIKAEALFFLGRSSEALPLINQIRERAYGGHYEHGGRLTALTAEVLYNEWDYELAFEQKHWLNLVRWRTLLSQVKNTVPNYEYYKSEYQSAATIKEAFPELGNTVNAAFYARVYKHLHAKVDNLHGKFYRFPIPLSEDYTSLDVTPQNPGY</sequence>
<keyword evidence="5" id="KW-0998">Cell outer membrane</keyword>
<dbReference type="OrthoDB" id="727588at2"/>
<dbReference type="CDD" id="cd08977">
    <property type="entry name" value="SusD"/>
    <property type="match status" value="1"/>
</dbReference>
<feature type="domain" description="RagB/SusD" evidence="7">
    <location>
        <begin position="367"/>
        <end position="553"/>
    </location>
</feature>
<dbReference type="Pfam" id="PF07980">
    <property type="entry name" value="SusD_RagB"/>
    <property type="match status" value="1"/>
</dbReference>
<evidence type="ECO:0000256" key="2">
    <source>
        <dbReference type="ARBA" id="ARBA00006275"/>
    </source>
</evidence>
<protein>
    <submittedName>
        <fullName evidence="9">SusD family protein</fullName>
    </submittedName>
</protein>
<dbReference type="AlphaFoldDB" id="A0A1M4TFZ4"/>
<dbReference type="GO" id="GO:0009279">
    <property type="term" value="C:cell outer membrane"/>
    <property type="evidence" value="ECO:0007669"/>
    <property type="project" value="UniProtKB-SubCell"/>
</dbReference>
<dbReference type="SUPFAM" id="SSF48452">
    <property type="entry name" value="TPR-like"/>
    <property type="match status" value="1"/>
</dbReference>
<feature type="domain" description="SusD-like N-terminal" evidence="8">
    <location>
        <begin position="94"/>
        <end position="221"/>
    </location>
</feature>
<dbReference type="InterPro" id="IPR012944">
    <property type="entry name" value="SusD_RagB_dom"/>
</dbReference>
<evidence type="ECO:0000256" key="1">
    <source>
        <dbReference type="ARBA" id="ARBA00004442"/>
    </source>
</evidence>
<feature type="chain" id="PRO_5009907512" evidence="6">
    <location>
        <begin position="24"/>
        <end position="553"/>
    </location>
</feature>
<dbReference type="Pfam" id="PF14322">
    <property type="entry name" value="SusD-like_3"/>
    <property type="match status" value="1"/>
</dbReference>
<dbReference type="Proteomes" id="UP000184480">
    <property type="component" value="Unassembled WGS sequence"/>
</dbReference>
<keyword evidence="10" id="KW-1185">Reference proteome</keyword>
<feature type="signal peptide" evidence="6">
    <location>
        <begin position="1"/>
        <end position="23"/>
    </location>
</feature>
<dbReference type="STRING" id="1346286.SAMN05444362_101320"/>
<comment type="subcellular location">
    <subcellularLocation>
        <location evidence="1">Cell outer membrane</location>
    </subcellularLocation>
</comment>
<name>A0A1M4TFZ4_9BACT</name>
<evidence type="ECO:0000313" key="9">
    <source>
        <dbReference type="EMBL" id="SHE43432.1"/>
    </source>
</evidence>
<dbReference type="PROSITE" id="PS51257">
    <property type="entry name" value="PROKAR_LIPOPROTEIN"/>
    <property type="match status" value="1"/>
</dbReference>
<dbReference type="RefSeq" id="WP_062175414.1">
    <property type="nucleotide sequence ID" value="NZ_BBXL01000001.1"/>
</dbReference>